<evidence type="ECO:0000256" key="6">
    <source>
        <dbReference type="ARBA" id="ARBA00047615"/>
    </source>
</evidence>
<evidence type="ECO:0000256" key="7">
    <source>
        <dbReference type="ARBA" id="ARBA00048478"/>
    </source>
</evidence>
<feature type="domain" description="Cytidylate kinase" evidence="9">
    <location>
        <begin position="65"/>
        <end position="157"/>
    </location>
</feature>
<dbReference type="Gene3D" id="3.40.50.300">
    <property type="entry name" value="P-loop containing nucleotide triphosphate hydrolases"/>
    <property type="match status" value="1"/>
</dbReference>
<evidence type="ECO:0000256" key="2">
    <source>
        <dbReference type="ARBA" id="ARBA00022679"/>
    </source>
</evidence>
<dbReference type="EMBL" id="WTPW01001625">
    <property type="protein sequence ID" value="KAF0425154.1"/>
    <property type="molecule type" value="Genomic_DNA"/>
</dbReference>
<dbReference type="GO" id="GO:0006139">
    <property type="term" value="P:nucleobase-containing compound metabolic process"/>
    <property type="evidence" value="ECO:0007669"/>
    <property type="project" value="InterPro"/>
</dbReference>
<dbReference type="InterPro" id="IPR011994">
    <property type="entry name" value="Cytidylate_kinase_dom"/>
</dbReference>
<keyword evidence="11" id="KW-1185">Reference proteome</keyword>
<dbReference type="GO" id="GO:0036431">
    <property type="term" value="F:dCMP kinase activity"/>
    <property type="evidence" value="ECO:0007669"/>
    <property type="project" value="InterPro"/>
</dbReference>
<keyword evidence="4 10" id="KW-0418">Kinase</keyword>
<evidence type="ECO:0000256" key="1">
    <source>
        <dbReference type="ARBA" id="ARBA00012906"/>
    </source>
</evidence>
<evidence type="ECO:0000256" key="4">
    <source>
        <dbReference type="ARBA" id="ARBA00022777"/>
    </source>
</evidence>
<proteinExistence type="predicted"/>
<dbReference type="GO" id="GO:0005524">
    <property type="term" value="F:ATP binding"/>
    <property type="evidence" value="ECO:0007669"/>
    <property type="project" value="UniProtKB-KW"/>
</dbReference>
<comment type="caution">
    <text evidence="10">The sequence shown here is derived from an EMBL/GenBank/DDBJ whole genome shotgun (WGS) entry which is preliminary data.</text>
</comment>
<organism evidence="10 11">
    <name type="scientific">Gigaspora margarita</name>
    <dbReference type="NCBI Taxonomy" id="4874"/>
    <lineage>
        <taxon>Eukaryota</taxon>
        <taxon>Fungi</taxon>
        <taxon>Fungi incertae sedis</taxon>
        <taxon>Mucoromycota</taxon>
        <taxon>Glomeromycotina</taxon>
        <taxon>Glomeromycetes</taxon>
        <taxon>Diversisporales</taxon>
        <taxon>Gigasporaceae</taxon>
        <taxon>Gigaspora</taxon>
    </lineage>
</organism>
<keyword evidence="5" id="KW-0067">ATP-binding</keyword>
<protein>
    <recommendedName>
        <fullName evidence="1">(d)CMP kinase</fullName>
        <ecNumber evidence="1">2.7.4.25</ecNumber>
    </recommendedName>
</protein>
<gene>
    <name evidence="10" type="ORF">F8M41_006369</name>
</gene>
<reference evidence="10 11" key="1">
    <citation type="journal article" date="2019" name="Environ. Microbiol.">
        <title>At the nexus of three kingdoms: the genome of the mycorrhizal fungus Gigaspora margarita provides insights into plant, endobacterial and fungal interactions.</title>
        <authorList>
            <person name="Venice F."/>
            <person name="Ghignone S."/>
            <person name="Salvioli di Fossalunga A."/>
            <person name="Amselem J."/>
            <person name="Novero M."/>
            <person name="Xianan X."/>
            <person name="Sedzielewska Toro K."/>
            <person name="Morin E."/>
            <person name="Lipzen A."/>
            <person name="Grigoriev I.V."/>
            <person name="Henrissat B."/>
            <person name="Martin F.M."/>
            <person name="Bonfante P."/>
        </authorList>
    </citation>
    <scope>NUCLEOTIDE SEQUENCE [LARGE SCALE GENOMIC DNA]</scope>
    <source>
        <strain evidence="10 11">BEG34</strain>
    </source>
</reference>
<dbReference type="OrthoDB" id="10263145at2759"/>
<evidence type="ECO:0000259" key="9">
    <source>
        <dbReference type="Pfam" id="PF02224"/>
    </source>
</evidence>
<evidence type="ECO:0000256" key="5">
    <source>
        <dbReference type="ARBA" id="ARBA00022840"/>
    </source>
</evidence>
<dbReference type="InterPro" id="IPR027417">
    <property type="entry name" value="P-loop_NTPase"/>
</dbReference>
<feature type="coiled-coil region" evidence="8">
    <location>
        <begin position="309"/>
        <end position="339"/>
    </location>
</feature>
<keyword evidence="8" id="KW-0175">Coiled coil</keyword>
<dbReference type="EC" id="2.7.4.25" evidence="1"/>
<accession>A0A8H4A5C3</accession>
<comment type="catalytic activity">
    <reaction evidence="7">
        <text>CMP + ATP = CDP + ADP</text>
        <dbReference type="Rhea" id="RHEA:11600"/>
        <dbReference type="ChEBI" id="CHEBI:30616"/>
        <dbReference type="ChEBI" id="CHEBI:58069"/>
        <dbReference type="ChEBI" id="CHEBI:60377"/>
        <dbReference type="ChEBI" id="CHEBI:456216"/>
        <dbReference type="EC" id="2.7.4.25"/>
    </reaction>
</comment>
<feature type="domain" description="Cytidylate kinase" evidence="9">
    <location>
        <begin position="10"/>
        <end position="46"/>
    </location>
</feature>
<dbReference type="SUPFAM" id="SSF52540">
    <property type="entry name" value="P-loop containing nucleoside triphosphate hydrolases"/>
    <property type="match status" value="1"/>
</dbReference>
<evidence type="ECO:0000256" key="3">
    <source>
        <dbReference type="ARBA" id="ARBA00022741"/>
    </source>
</evidence>
<dbReference type="Proteomes" id="UP000439903">
    <property type="component" value="Unassembled WGS sequence"/>
</dbReference>
<keyword evidence="3" id="KW-0547">Nucleotide-binding</keyword>
<name>A0A8H4A5C3_GIGMA</name>
<sequence length="339" mass="39568">MSIKKKGFNIAIDRLSGVGKSSIGYQVAKRLNFTFIDSGLFYRYFADRFYLDDTIQLNEIHLFKNEMIEKFQIGQKASEISNIPEIQNIINEIIQTITKNGGYVVVGRDATTKILPSTRVKLILEADFETRVYRRAKQLNAKEFEAIGKVFSDLLKHDFDSFDLVLEAKKVATIINTPSSKWLQGFYHIFYGSEEIKTNSQVDSSIPQVKELTVQELIVLKNWELANYIADKAYLQLLAKLEERHEFMNYLKELYELQVTEYEKIEREVLSKNCPNKKLYTDAQVWRKDVLTKSKNATKFQASYLATKILSLELEIDRQEQEREEREAKKQKINQKNEK</sequence>
<evidence type="ECO:0000256" key="8">
    <source>
        <dbReference type="SAM" id="Coils"/>
    </source>
</evidence>
<keyword evidence="2" id="KW-0808">Transferase</keyword>
<comment type="catalytic activity">
    <reaction evidence="6">
        <text>dCMP + ATP = dCDP + ADP</text>
        <dbReference type="Rhea" id="RHEA:25094"/>
        <dbReference type="ChEBI" id="CHEBI:30616"/>
        <dbReference type="ChEBI" id="CHEBI:57566"/>
        <dbReference type="ChEBI" id="CHEBI:58593"/>
        <dbReference type="ChEBI" id="CHEBI:456216"/>
        <dbReference type="EC" id="2.7.4.25"/>
    </reaction>
</comment>
<dbReference type="AlphaFoldDB" id="A0A8H4A5C3"/>
<dbReference type="Pfam" id="PF02224">
    <property type="entry name" value="Cytidylate_kin"/>
    <property type="match status" value="2"/>
</dbReference>
<evidence type="ECO:0000313" key="11">
    <source>
        <dbReference type="Proteomes" id="UP000439903"/>
    </source>
</evidence>
<evidence type="ECO:0000313" key="10">
    <source>
        <dbReference type="EMBL" id="KAF0425154.1"/>
    </source>
</evidence>